<dbReference type="Pfam" id="PF00696">
    <property type="entry name" value="AA_kinase"/>
    <property type="match status" value="1"/>
</dbReference>
<dbReference type="OrthoDB" id="9804434at2"/>
<evidence type="ECO:0000256" key="3">
    <source>
        <dbReference type="ARBA" id="ARBA00022650"/>
    </source>
</evidence>
<keyword evidence="4 8" id="KW-0808">Transferase</keyword>
<dbReference type="CDD" id="cd04242">
    <property type="entry name" value="AAK_G5K_ProB"/>
    <property type="match status" value="1"/>
</dbReference>
<dbReference type="AlphaFoldDB" id="A0A1Y2MYM9"/>
<dbReference type="EMBL" id="MIGB01000014">
    <property type="protein sequence ID" value="OSY40161.1"/>
    <property type="molecule type" value="Genomic_DNA"/>
</dbReference>
<feature type="domain" description="PUA" evidence="9">
    <location>
        <begin position="284"/>
        <end position="363"/>
    </location>
</feature>
<keyword evidence="3 8" id="KW-0641">Proline biosynthesis</keyword>
<keyword evidence="7 8" id="KW-0067">ATP-binding</keyword>
<gene>
    <name evidence="8 10" type="primary">proB</name>
    <name evidence="10" type="ORF">BG845_02984</name>
</gene>
<comment type="caution">
    <text evidence="10">The sequence shown here is derived from an EMBL/GenBank/DDBJ whole genome shotgun (WGS) entry which is preliminary data.</text>
</comment>
<dbReference type="InterPro" id="IPR001048">
    <property type="entry name" value="Asp/Glu/Uridylate_kinase"/>
</dbReference>
<comment type="function">
    <text evidence="8">Catalyzes the transfer of a phosphate group to glutamate to form L-glutamate 5-phosphate.</text>
</comment>
<dbReference type="GO" id="GO:0005524">
    <property type="term" value="F:ATP binding"/>
    <property type="evidence" value="ECO:0007669"/>
    <property type="project" value="UniProtKB-KW"/>
</dbReference>
<evidence type="ECO:0000256" key="8">
    <source>
        <dbReference type="HAMAP-Rule" id="MF_00456"/>
    </source>
</evidence>
<organism evidence="10 11">
    <name type="scientific">Pseudonocardia autotrophica</name>
    <name type="common">Amycolata autotrophica</name>
    <name type="synonym">Nocardia autotrophica</name>
    <dbReference type="NCBI Taxonomy" id="2074"/>
    <lineage>
        <taxon>Bacteria</taxon>
        <taxon>Bacillati</taxon>
        <taxon>Actinomycetota</taxon>
        <taxon>Actinomycetes</taxon>
        <taxon>Pseudonocardiales</taxon>
        <taxon>Pseudonocardiaceae</taxon>
        <taxon>Pseudonocardia</taxon>
    </lineage>
</organism>
<keyword evidence="2 8" id="KW-0028">Amino-acid biosynthesis</keyword>
<dbReference type="SUPFAM" id="SSF88697">
    <property type="entry name" value="PUA domain-like"/>
    <property type="match status" value="1"/>
</dbReference>
<dbReference type="NCBIfam" id="TIGR01027">
    <property type="entry name" value="proB"/>
    <property type="match status" value="1"/>
</dbReference>
<evidence type="ECO:0000256" key="1">
    <source>
        <dbReference type="ARBA" id="ARBA00022490"/>
    </source>
</evidence>
<dbReference type="InterPro" id="IPR002478">
    <property type="entry name" value="PUA"/>
</dbReference>
<dbReference type="GO" id="GO:0005829">
    <property type="term" value="C:cytosol"/>
    <property type="evidence" value="ECO:0007669"/>
    <property type="project" value="TreeGrafter"/>
</dbReference>
<dbReference type="CDD" id="cd21157">
    <property type="entry name" value="PUA_G5K"/>
    <property type="match status" value="1"/>
</dbReference>
<dbReference type="PANTHER" id="PTHR43654">
    <property type="entry name" value="GLUTAMATE 5-KINASE"/>
    <property type="match status" value="1"/>
</dbReference>
<dbReference type="Gene3D" id="3.40.1160.10">
    <property type="entry name" value="Acetylglutamate kinase-like"/>
    <property type="match status" value="1"/>
</dbReference>
<dbReference type="Pfam" id="PF01472">
    <property type="entry name" value="PUA"/>
    <property type="match status" value="1"/>
</dbReference>
<dbReference type="PIRSF" id="PIRSF000729">
    <property type="entry name" value="GK"/>
    <property type="match status" value="1"/>
</dbReference>
<dbReference type="InterPro" id="IPR036974">
    <property type="entry name" value="PUA_sf"/>
</dbReference>
<feature type="binding site" evidence="8">
    <location>
        <position position="144"/>
    </location>
    <ligand>
        <name>substrate</name>
    </ligand>
</feature>
<dbReference type="InterPro" id="IPR015947">
    <property type="entry name" value="PUA-like_sf"/>
</dbReference>
<feature type="binding site" evidence="8">
    <location>
        <position position="156"/>
    </location>
    <ligand>
        <name>substrate</name>
    </ligand>
</feature>
<dbReference type="Proteomes" id="UP000194360">
    <property type="component" value="Unassembled WGS sequence"/>
</dbReference>
<evidence type="ECO:0000313" key="10">
    <source>
        <dbReference type="EMBL" id="OSY40161.1"/>
    </source>
</evidence>
<dbReference type="STRING" id="2074.BG845_02984"/>
<evidence type="ECO:0000259" key="9">
    <source>
        <dbReference type="SMART" id="SM00359"/>
    </source>
</evidence>
<evidence type="ECO:0000313" key="11">
    <source>
        <dbReference type="Proteomes" id="UP000194360"/>
    </source>
</evidence>
<protein>
    <recommendedName>
        <fullName evidence="8">Glutamate 5-kinase</fullName>
        <ecNumber evidence="8">2.7.2.11</ecNumber>
    </recommendedName>
    <alternativeName>
        <fullName evidence="8">Gamma-glutamyl kinase</fullName>
        <shortName evidence="8">GK</shortName>
    </alternativeName>
</protein>
<accession>A0A1Y2MYM9</accession>
<feature type="binding site" evidence="8">
    <location>
        <begin position="217"/>
        <end position="223"/>
    </location>
    <ligand>
        <name>ATP</name>
        <dbReference type="ChEBI" id="CHEBI:30616"/>
    </ligand>
</feature>
<keyword evidence="11" id="KW-1185">Reference proteome</keyword>
<dbReference type="InterPro" id="IPR001057">
    <property type="entry name" value="Glu/AcGlu_kinase"/>
</dbReference>
<comment type="catalytic activity">
    <reaction evidence="8">
        <text>L-glutamate + ATP = L-glutamyl 5-phosphate + ADP</text>
        <dbReference type="Rhea" id="RHEA:14877"/>
        <dbReference type="ChEBI" id="CHEBI:29985"/>
        <dbReference type="ChEBI" id="CHEBI:30616"/>
        <dbReference type="ChEBI" id="CHEBI:58274"/>
        <dbReference type="ChEBI" id="CHEBI:456216"/>
        <dbReference type="EC" id="2.7.2.11"/>
    </reaction>
</comment>
<dbReference type="InterPro" id="IPR041739">
    <property type="entry name" value="G5K_ProB"/>
</dbReference>
<feature type="binding site" evidence="8">
    <location>
        <position position="57"/>
    </location>
    <ligand>
        <name>substrate</name>
    </ligand>
</feature>
<feature type="binding site" evidence="8">
    <location>
        <position position="17"/>
    </location>
    <ligand>
        <name>ATP</name>
        <dbReference type="ChEBI" id="CHEBI:30616"/>
    </ligand>
</feature>
<comment type="pathway">
    <text evidence="8">Amino-acid biosynthesis; L-proline biosynthesis; L-glutamate 5-semialdehyde from L-glutamate: step 1/2.</text>
</comment>
<dbReference type="GO" id="GO:0004349">
    <property type="term" value="F:glutamate 5-kinase activity"/>
    <property type="evidence" value="ECO:0007669"/>
    <property type="project" value="UniProtKB-UniRule"/>
</dbReference>
<dbReference type="EC" id="2.7.2.11" evidence="8"/>
<dbReference type="InterPro" id="IPR005715">
    <property type="entry name" value="Glu_5kinase/COase_Synthase"/>
</dbReference>
<dbReference type="PRINTS" id="PR00474">
    <property type="entry name" value="GLU5KINASE"/>
</dbReference>
<dbReference type="InterPro" id="IPR019797">
    <property type="entry name" value="Glutamate_5-kinase_CS"/>
</dbReference>
<dbReference type="RefSeq" id="WP_085913212.1">
    <property type="nucleotide sequence ID" value="NZ_AP018920.1"/>
</dbReference>
<proteinExistence type="inferred from homology"/>
<dbReference type="PROSITE" id="PS00902">
    <property type="entry name" value="GLUTAMATE_5_KINASE"/>
    <property type="match status" value="1"/>
</dbReference>
<evidence type="ECO:0000256" key="7">
    <source>
        <dbReference type="ARBA" id="ARBA00022840"/>
    </source>
</evidence>
<dbReference type="GO" id="GO:0055129">
    <property type="term" value="P:L-proline biosynthetic process"/>
    <property type="evidence" value="ECO:0007669"/>
    <property type="project" value="UniProtKB-UniRule"/>
</dbReference>
<evidence type="ECO:0000256" key="5">
    <source>
        <dbReference type="ARBA" id="ARBA00022741"/>
    </source>
</evidence>
<dbReference type="HAMAP" id="MF_00456">
    <property type="entry name" value="ProB"/>
    <property type="match status" value="1"/>
</dbReference>
<feature type="binding site" evidence="8">
    <location>
        <begin position="176"/>
        <end position="177"/>
    </location>
    <ligand>
        <name>ATP</name>
        <dbReference type="ChEBI" id="CHEBI:30616"/>
    </ligand>
</feature>
<evidence type="ECO:0000256" key="6">
    <source>
        <dbReference type="ARBA" id="ARBA00022777"/>
    </source>
</evidence>
<reference evidence="10 11" key="1">
    <citation type="submission" date="2016-09" db="EMBL/GenBank/DDBJ databases">
        <title>Pseudonocardia autotrophica DSM535, a candidate organism with high potential of specific P450 cytochromes.</title>
        <authorList>
            <person name="Grumaz C."/>
            <person name="Vainshtein Y."/>
            <person name="Kirstahler P."/>
            <person name="Sohn K."/>
        </authorList>
    </citation>
    <scope>NUCLEOTIDE SEQUENCE [LARGE SCALE GENOMIC DNA]</scope>
    <source>
        <strain evidence="10 11">DSM 535</strain>
    </source>
</reference>
<keyword evidence="5 8" id="KW-0547">Nucleotide-binding</keyword>
<dbReference type="PROSITE" id="PS50890">
    <property type="entry name" value="PUA"/>
    <property type="match status" value="1"/>
</dbReference>
<evidence type="ECO:0000256" key="4">
    <source>
        <dbReference type="ARBA" id="ARBA00022679"/>
    </source>
</evidence>
<keyword evidence="1 8" id="KW-0963">Cytoplasm</keyword>
<dbReference type="Gene3D" id="2.30.130.10">
    <property type="entry name" value="PUA domain"/>
    <property type="match status" value="1"/>
</dbReference>
<dbReference type="SMART" id="SM00359">
    <property type="entry name" value="PUA"/>
    <property type="match status" value="1"/>
</dbReference>
<sequence>MSSTRSAIGAARRIVVKVGSSSLTSLTGGLDPARLDGLVDALMARRHAGSQVVLVSSGAIAAGLAPLQLRRRPRDLATQQAAASVGQLLLAHAYSASFARHGQGIGQVLLTADDMIRRASYRNAQRTLERLLQLGSLPVVNENDTVATAEIRVGDNDRLAALVAHIVGADALLLLSDVDGLYDGDPRDPGSSLVTEVDDPAELAGISVTRTGSGLGTGGMSTKVTAAAMASAAGIPVLLTSAEEAAAAVDAVPDGPKVGTAFRASGRRMSARRFWLRHAADVRGALDLDDGAVEAVRTRRRSLLAAGVHGVSGDFVAGDVVELLAPHGRPIARGVVSYDAAELPAMIGRRSRELPPEQRRELVHADDLVLVQ</sequence>
<comment type="subcellular location">
    <subcellularLocation>
        <location evidence="8">Cytoplasm</location>
    </subcellularLocation>
</comment>
<dbReference type="UniPathway" id="UPA00098">
    <property type="reaction ID" value="UER00359"/>
</dbReference>
<comment type="similarity">
    <text evidence="8">Belongs to the glutamate 5-kinase family.</text>
</comment>
<keyword evidence="6 8" id="KW-0418">Kinase</keyword>
<dbReference type="FunFam" id="3.40.1160.10:FF:000018">
    <property type="entry name" value="Glutamate 5-kinase"/>
    <property type="match status" value="1"/>
</dbReference>
<dbReference type="InterPro" id="IPR011529">
    <property type="entry name" value="Glu_5kinase"/>
</dbReference>
<name>A0A1Y2MYM9_PSEAH</name>
<evidence type="ECO:0000256" key="2">
    <source>
        <dbReference type="ARBA" id="ARBA00022605"/>
    </source>
</evidence>
<dbReference type="PANTHER" id="PTHR43654:SF1">
    <property type="entry name" value="ISOPENTENYL PHOSPHATE KINASE"/>
    <property type="match status" value="1"/>
</dbReference>
<dbReference type="SUPFAM" id="SSF53633">
    <property type="entry name" value="Carbamate kinase-like"/>
    <property type="match status" value="1"/>
</dbReference>
<dbReference type="GO" id="GO:0003723">
    <property type="term" value="F:RNA binding"/>
    <property type="evidence" value="ECO:0007669"/>
    <property type="project" value="InterPro"/>
</dbReference>
<dbReference type="InterPro" id="IPR036393">
    <property type="entry name" value="AceGlu_kinase-like_sf"/>
</dbReference>